<sequence length="168" mass="18812">MTESKEQQLSRISIAAESALQDDVRGLIKELNATLLELTPPEFVFHMTAEQMAEPDTTVFIAREDGQAVACGALKRHADGVGEVKRMYTRPSHRGRKIGAMIVERVEALARQEGLRRLVLETGDQHPAAWTVYERAGFTRCGAVLDYPDSKWSVFYEKQLTPSSRHSP</sequence>
<feature type="domain" description="N-acetyltransferase" evidence="3">
    <location>
        <begin position="10"/>
        <end position="161"/>
    </location>
</feature>
<evidence type="ECO:0000256" key="1">
    <source>
        <dbReference type="ARBA" id="ARBA00022679"/>
    </source>
</evidence>
<dbReference type="Proteomes" id="UP000321058">
    <property type="component" value="Unassembled WGS sequence"/>
</dbReference>
<dbReference type="PANTHER" id="PTHR43877:SF2">
    <property type="entry name" value="AMINOALKYLPHOSPHONATE N-ACETYLTRANSFERASE-RELATED"/>
    <property type="match status" value="1"/>
</dbReference>
<dbReference type="SUPFAM" id="SSF55729">
    <property type="entry name" value="Acyl-CoA N-acyltransferases (Nat)"/>
    <property type="match status" value="1"/>
</dbReference>
<dbReference type="Gene3D" id="3.40.630.30">
    <property type="match status" value="1"/>
</dbReference>
<dbReference type="PANTHER" id="PTHR43877">
    <property type="entry name" value="AMINOALKYLPHOSPHONATE N-ACETYLTRANSFERASE-RELATED-RELATED"/>
    <property type="match status" value="1"/>
</dbReference>
<dbReference type="InterPro" id="IPR050832">
    <property type="entry name" value="Bact_Acetyltransf"/>
</dbReference>
<comment type="caution">
    <text evidence="4">The sequence shown here is derived from an EMBL/GenBank/DDBJ whole genome shotgun (WGS) entry which is preliminary data.</text>
</comment>
<keyword evidence="1 4" id="KW-0808">Transferase</keyword>
<organism evidence="4 5">
    <name type="scientific">Reyranella soli</name>
    <dbReference type="NCBI Taxonomy" id="1230389"/>
    <lineage>
        <taxon>Bacteria</taxon>
        <taxon>Pseudomonadati</taxon>
        <taxon>Pseudomonadota</taxon>
        <taxon>Alphaproteobacteria</taxon>
        <taxon>Hyphomicrobiales</taxon>
        <taxon>Reyranellaceae</taxon>
        <taxon>Reyranella</taxon>
    </lineage>
</organism>
<dbReference type="PROSITE" id="PS51186">
    <property type="entry name" value="GNAT"/>
    <property type="match status" value="1"/>
</dbReference>
<evidence type="ECO:0000313" key="5">
    <source>
        <dbReference type="Proteomes" id="UP000321058"/>
    </source>
</evidence>
<keyword evidence="5" id="KW-1185">Reference proteome</keyword>
<dbReference type="AlphaFoldDB" id="A0A512NGD9"/>
<evidence type="ECO:0000313" key="4">
    <source>
        <dbReference type="EMBL" id="GEP58020.1"/>
    </source>
</evidence>
<evidence type="ECO:0000259" key="3">
    <source>
        <dbReference type="PROSITE" id="PS51186"/>
    </source>
</evidence>
<dbReference type="InterPro" id="IPR016181">
    <property type="entry name" value="Acyl_CoA_acyltransferase"/>
</dbReference>
<protein>
    <submittedName>
        <fullName evidence="4">N-acetyltransferase</fullName>
    </submittedName>
</protein>
<keyword evidence="2" id="KW-0012">Acyltransferase</keyword>
<dbReference type="GO" id="GO:0016747">
    <property type="term" value="F:acyltransferase activity, transferring groups other than amino-acyl groups"/>
    <property type="evidence" value="ECO:0007669"/>
    <property type="project" value="InterPro"/>
</dbReference>
<dbReference type="InterPro" id="IPR000182">
    <property type="entry name" value="GNAT_dom"/>
</dbReference>
<evidence type="ECO:0000256" key="2">
    <source>
        <dbReference type="ARBA" id="ARBA00023315"/>
    </source>
</evidence>
<proteinExistence type="predicted"/>
<reference evidence="4 5" key="1">
    <citation type="submission" date="2019-07" db="EMBL/GenBank/DDBJ databases">
        <title>Whole genome shotgun sequence of Reyranella soli NBRC 108950.</title>
        <authorList>
            <person name="Hosoyama A."/>
            <person name="Uohara A."/>
            <person name="Ohji S."/>
            <person name="Ichikawa N."/>
        </authorList>
    </citation>
    <scope>NUCLEOTIDE SEQUENCE [LARGE SCALE GENOMIC DNA]</scope>
    <source>
        <strain evidence="4 5">NBRC 108950</strain>
    </source>
</reference>
<dbReference type="CDD" id="cd04301">
    <property type="entry name" value="NAT_SF"/>
    <property type="match status" value="1"/>
</dbReference>
<dbReference type="EMBL" id="BKAJ01000091">
    <property type="protein sequence ID" value="GEP58020.1"/>
    <property type="molecule type" value="Genomic_DNA"/>
</dbReference>
<gene>
    <name evidence="4" type="ORF">RSO01_51860</name>
</gene>
<name>A0A512NGD9_9HYPH</name>
<dbReference type="Pfam" id="PF00583">
    <property type="entry name" value="Acetyltransf_1"/>
    <property type="match status" value="1"/>
</dbReference>
<accession>A0A512NGD9</accession>